<evidence type="ECO:0000313" key="2">
    <source>
        <dbReference type="Proteomes" id="UP000297403"/>
    </source>
</evidence>
<dbReference type="AlphaFoldDB" id="A0AAQ2C720"/>
<protein>
    <recommendedName>
        <fullName evidence="3">Sce7726 family protein</fullName>
    </recommendedName>
</protein>
<accession>A0AAQ2C720</accession>
<reference evidence="1 2" key="1">
    <citation type="submission" date="2019-03" db="EMBL/GenBank/DDBJ databases">
        <title>Genomics of glacier-inhabiting Cryobacterium strains.</title>
        <authorList>
            <person name="Liu Q."/>
            <person name="Xin Y.-H."/>
        </authorList>
    </citation>
    <scope>NUCLEOTIDE SEQUENCE [LARGE SCALE GENOMIC DNA]</scope>
    <source>
        <strain evidence="2">TMT1-22</strain>
    </source>
</reference>
<evidence type="ECO:0008006" key="3">
    <source>
        <dbReference type="Google" id="ProtNLM"/>
    </source>
</evidence>
<organism evidence="1 2">
    <name type="scientific">Cryobacterium shii</name>
    <dbReference type="NCBI Taxonomy" id="1259235"/>
    <lineage>
        <taxon>Bacteria</taxon>
        <taxon>Bacillati</taxon>
        <taxon>Actinomycetota</taxon>
        <taxon>Actinomycetes</taxon>
        <taxon>Micrococcales</taxon>
        <taxon>Microbacteriaceae</taxon>
        <taxon>Cryobacterium</taxon>
    </lineage>
</organism>
<keyword evidence="2" id="KW-1185">Reference proteome</keyword>
<dbReference type="RefSeq" id="WP_134451218.1">
    <property type="nucleotide sequence ID" value="NZ_SOFY01000031.1"/>
</dbReference>
<gene>
    <name evidence="1" type="ORF">E3O49_06795</name>
</gene>
<dbReference type="InterPro" id="IPR047729">
    <property type="entry name" value="Sce7726-like"/>
</dbReference>
<dbReference type="Proteomes" id="UP000297403">
    <property type="component" value="Unassembled WGS sequence"/>
</dbReference>
<comment type="caution">
    <text evidence="1">The sequence shown here is derived from an EMBL/GenBank/DDBJ whole genome shotgun (WGS) entry which is preliminary data.</text>
</comment>
<proteinExistence type="predicted"/>
<evidence type="ECO:0000313" key="1">
    <source>
        <dbReference type="EMBL" id="TFC48912.1"/>
    </source>
</evidence>
<dbReference type="NCBIfam" id="NF033832">
    <property type="entry name" value="sce7726_fam"/>
    <property type="match status" value="1"/>
</dbReference>
<name>A0AAQ2C720_9MICO</name>
<dbReference type="EMBL" id="SOFY01000031">
    <property type="protein sequence ID" value="TFC48912.1"/>
    <property type="molecule type" value="Genomic_DNA"/>
</dbReference>
<sequence>MWDADVRSALHAALSRTHANELGTTRFVDELGLAGEVRVDVAVLNGSFSGYEIKSARDTLRRLPKQVEVYSKILDHATLVVADNHLDHAIDMLPFWWGIITASAADKVVSLSTLRPVQENPAIDKSYLATLLWRDEALAALTAMGLDAGVRSKPNIRLWGRLAESLSVDELRDLVRNRLRTRTNWRADAA</sequence>